<organism evidence="2 3">
    <name type="scientific">Methanosarcina siciliae HI350</name>
    <dbReference type="NCBI Taxonomy" id="1434119"/>
    <lineage>
        <taxon>Archaea</taxon>
        <taxon>Methanobacteriati</taxon>
        <taxon>Methanobacteriota</taxon>
        <taxon>Stenosarchaea group</taxon>
        <taxon>Methanomicrobia</taxon>
        <taxon>Methanosarcinales</taxon>
        <taxon>Methanosarcinaceae</taxon>
        <taxon>Methanosarcina</taxon>
    </lineage>
</organism>
<name>A0A0E3LB49_9EURY</name>
<dbReference type="PATRIC" id="fig|1434119.4.peg.3233"/>
<dbReference type="GO" id="GO:0016020">
    <property type="term" value="C:membrane"/>
    <property type="evidence" value="ECO:0007669"/>
    <property type="project" value="InterPro"/>
</dbReference>
<gene>
    <name evidence="2" type="ORF">MSSIH_2461</name>
</gene>
<dbReference type="Pfam" id="PF04186">
    <property type="entry name" value="FxsA"/>
    <property type="match status" value="1"/>
</dbReference>
<feature type="transmembrane region" description="Helical" evidence="1">
    <location>
        <begin position="27"/>
        <end position="46"/>
    </location>
</feature>
<sequence length="134" mass="15133">MFLKLFSLFLIIPLVEIYLLVKIGGIIGAFNTVLVILITASFGAYLTKIQGFRVLRQIQDATRQGYMPGNELLHGLFVLIGGFALLTPGFLTDAIGFSMLIPQIREIYVEIAKGIIRKKIEQGNFQMRMYTDFR</sequence>
<dbReference type="RefSeq" id="WP_148705617.1">
    <property type="nucleotide sequence ID" value="NZ_CP009507.1"/>
</dbReference>
<keyword evidence="1" id="KW-0472">Membrane</keyword>
<keyword evidence="1" id="KW-1133">Transmembrane helix</keyword>
<evidence type="ECO:0000313" key="2">
    <source>
        <dbReference type="EMBL" id="AKB33151.1"/>
    </source>
</evidence>
<evidence type="ECO:0000256" key="1">
    <source>
        <dbReference type="SAM" id="Phobius"/>
    </source>
</evidence>
<dbReference type="Proteomes" id="UP000033092">
    <property type="component" value="Chromosome"/>
</dbReference>
<proteinExistence type="predicted"/>
<dbReference type="InterPro" id="IPR007313">
    <property type="entry name" value="FxsA"/>
</dbReference>
<dbReference type="EMBL" id="CP009507">
    <property type="protein sequence ID" value="AKB33151.1"/>
    <property type="molecule type" value="Genomic_DNA"/>
</dbReference>
<dbReference type="PANTHER" id="PTHR35335:SF1">
    <property type="entry name" value="UPF0716 PROTEIN FXSA"/>
    <property type="match status" value="1"/>
</dbReference>
<keyword evidence="1" id="KW-0812">Transmembrane</keyword>
<dbReference type="KEGG" id="msz:MSSIH_2461"/>
<dbReference type="PANTHER" id="PTHR35335">
    <property type="entry name" value="UPF0716 PROTEIN FXSA"/>
    <property type="match status" value="1"/>
</dbReference>
<dbReference type="NCBIfam" id="NF008528">
    <property type="entry name" value="PRK11463.1-2"/>
    <property type="match status" value="1"/>
</dbReference>
<accession>A0A0E3LB49</accession>
<feature type="transmembrane region" description="Helical" evidence="1">
    <location>
        <begin position="72"/>
        <end position="91"/>
    </location>
</feature>
<dbReference type="GeneID" id="41606589"/>
<protein>
    <submittedName>
        <fullName evidence="2">FxsA protein</fullName>
    </submittedName>
</protein>
<evidence type="ECO:0000313" key="3">
    <source>
        <dbReference type="Proteomes" id="UP000033092"/>
    </source>
</evidence>
<reference evidence="2 3" key="1">
    <citation type="submission" date="2014-07" db="EMBL/GenBank/DDBJ databases">
        <title>Methanogenic archaea and the global carbon cycle.</title>
        <authorList>
            <person name="Henriksen J.R."/>
            <person name="Luke J."/>
            <person name="Reinhart S."/>
            <person name="Benedict M.N."/>
            <person name="Youngblut N.D."/>
            <person name="Metcalf M.E."/>
            <person name="Whitaker R.J."/>
            <person name="Metcalf W.W."/>
        </authorList>
    </citation>
    <scope>NUCLEOTIDE SEQUENCE [LARGE SCALE GENOMIC DNA]</scope>
    <source>
        <strain evidence="2 3">HI350</strain>
    </source>
</reference>
<dbReference type="AlphaFoldDB" id="A0A0E3LB49"/>
<dbReference type="HOGENOM" id="CLU_085083_5_1_2"/>